<keyword evidence="3" id="KW-1185">Reference proteome</keyword>
<dbReference type="EMBL" id="JAAGWK010000005">
    <property type="protein sequence ID" value="NEL52961.1"/>
    <property type="molecule type" value="Genomic_DNA"/>
</dbReference>
<comment type="caution">
    <text evidence="2">The sequence shown here is derived from an EMBL/GenBank/DDBJ whole genome shotgun (WGS) entry which is preliminary data.</text>
</comment>
<sequence length="282" mass="29036">MLLWPLVAVVGFCVLAVLVVVLGASSTARYEFERNQVRAARATAPAAGPQDAVTHSGAQRAPAAADGGQQPAAQRSAVGVAHHPAGRRLGEPASPPAWWLLDDTADAPGIRVVAGPFPDRIAAEWATFADDAPIGARVEHGVLRPDGTWVRRQQPAEQAWLVALGEQLDRLGDVWDELLTDDDALTTLVVEVAAALVEAGLPLHDCAGDGAAGGVCLSPGHGGVLVSWHQHERMGVEQVRGSALGSAVQSTMNVAVADLLSQLGFAVEAVGTSGCSLVTSAA</sequence>
<name>A0A7K3W923_9ACTN</name>
<dbReference type="AlphaFoldDB" id="A0A7K3W923"/>
<proteinExistence type="predicted"/>
<dbReference type="RefSeq" id="WP_152730177.1">
    <property type="nucleotide sequence ID" value="NZ_JAABOZ010000005.1"/>
</dbReference>
<dbReference type="Proteomes" id="UP000470470">
    <property type="component" value="Unassembled WGS sequence"/>
</dbReference>
<feature type="region of interest" description="Disordered" evidence="1">
    <location>
        <begin position="43"/>
        <end position="87"/>
    </location>
</feature>
<reference evidence="2 3" key="1">
    <citation type="submission" date="2020-02" db="EMBL/GenBank/DDBJ databases">
        <title>The whole genome sequence of CPCC 205119.</title>
        <authorList>
            <person name="Jiang Z."/>
        </authorList>
    </citation>
    <scope>NUCLEOTIDE SEQUENCE [LARGE SCALE GENOMIC DNA]</scope>
    <source>
        <strain evidence="2 3">CPCC 205119</strain>
    </source>
</reference>
<feature type="compositionally biased region" description="Low complexity" evidence="1">
    <location>
        <begin position="43"/>
        <end position="75"/>
    </location>
</feature>
<evidence type="ECO:0000256" key="1">
    <source>
        <dbReference type="SAM" id="MobiDB-lite"/>
    </source>
</evidence>
<accession>A0A7K3W923</accession>
<evidence type="ECO:0000313" key="2">
    <source>
        <dbReference type="EMBL" id="NEL52961.1"/>
    </source>
</evidence>
<organism evidence="2 3">
    <name type="scientific">Goekera deserti</name>
    <dbReference type="NCBI Taxonomy" id="2497753"/>
    <lineage>
        <taxon>Bacteria</taxon>
        <taxon>Bacillati</taxon>
        <taxon>Actinomycetota</taxon>
        <taxon>Actinomycetes</taxon>
        <taxon>Geodermatophilales</taxon>
        <taxon>Geodermatophilaceae</taxon>
        <taxon>Goekera</taxon>
    </lineage>
</organism>
<gene>
    <name evidence="2" type="ORF">G1H19_02880</name>
</gene>
<protein>
    <submittedName>
        <fullName evidence="2">Uncharacterized protein</fullName>
    </submittedName>
</protein>
<evidence type="ECO:0000313" key="3">
    <source>
        <dbReference type="Proteomes" id="UP000470470"/>
    </source>
</evidence>